<evidence type="ECO:0000313" key="2">
    <source>
        <dbReference type="EMBL" id="MFC3174975.1"/>
    </source>
</evidence>
<dbReference type="Gene3D" id="3.60.20.10">
    <property type="entry name" value="Glutamine Phosphoribosylpyrophosphate, subunit 1, domain 1"/>
    <property type="match status" value="1"/>
</dbReference>
<dbReference type="EMBL" id="JBHRTQ010000010">
    <property type="protein sequence ID" value="MFC3174975.1"/>
    <property type="molecule type" value="Genomic_DNA"/>
</dbReference>
<proteinExistence type="predicted"/>
<dbReference type="InterPro" id="IPR014729">
    <property type="entry name" value="Rossmann-like_a/b/a_fold"/>
</dbReference>
<sequence length="663" mass="73297">MLAFFRGAEAERPDLADRAARSLGLFFGAPAPTAAAGPGRQAWQLPPVSAYPARHLRARSASLRAWRPVTNAAGGAVLLHGYLDNAVELARELGLPGPAGVGEDPHARAARDPAYQARVYAAAVARWGDEADGRMVGHYCSVHDDPVSGVTRLARSPYYGPPLHYFVAPESIGVASTLRVLEALGLERRLDRRRLAESLFFLHGADEGYLEGGFRLHHGCIARIAPGRREVVRFHDALAIPDQPPASPEDYLREADRLLTEAVGRTHASGRQPGMLLTGGLDSSNATARLVPQLPPGQRLHTFTYVPQPDHGASDLPGCLIDEGPAVLAFARGYPALAPHLVDNAGITFDHRLDEMFLAMGTGTVNAAIFFRYHGLYAAAREQGCDMLLSCDHGNATFSAEGDWGFAEYLRHGRLRQLWRALKGYDRHPGSLFWRFCSRAVVPMLPDGLWRLAMRLRGTDPTPDNVRIGALRPEVVAQYGLVERARAHGTLYERNWYASRRQQIVDSFGRGDVEGSDMIQGFEQLYEVAMRDATAYRPLVEFCAGLPTDMFLRDGTMRWLARELGKGRMPEEQRLMKGHGQHGTDWWVRMNPRIADLRRAVAEIRRDPLLDGLIDSAVLEADLDNWPDGHTWDESMMTAGSMRLPRTIALARYVQFMSGGNRL</sequence>
<accession>A0ABV7IQN5</accession>
<feature type="domain" description="Asparagine synthetase" evidence="1">
    <location>
        <begin position="256"/>
        <end position="629"/>
    </location>
</feature>
<dbReference type="SUPFAM" id="SSF52402">
    <property type="entry name" value="Adenine nucleotide alpha hydrolases-like"/>
    <property type="match status" value="1"/>
</dbReference>
<reference evidence="3" key="1">
    <citation type="journal article" date="2019" name="Int. J. Syst. Evol. Microbiol.">
        <title>The Global Catalogue of Microorganisms (GCM) 10K type strain sequencing project: providing services to taxonomists for standard genome sequencing and annotation.</title>
        <authorList>
            <consortium name="The Broad Institute Genomics Platform"/>
            <consortium name="The Broad Institute Genome Sequencing Center for Infectious Disease"/>
            <person name="Wu L."/>
            <person name="Ma J."/>
        </authorList>
    </citation>
    <scope>NUCLEOTIDE SEQUENCE [LARGE SCALE GENOMIC DNA]</scope>
    <source>
        <strain evidence="3">KCTC 42984</strain>
    </source>
</reference>
<dbReference type="RefSeq" id="WP_379510351.1">
    <property type="nucleotide sequence ID" value="NZ_JBHRTQ010000010.1"/>
</dbReference>
<name>A0ABV7IQN5_9SPHN</name>
<dbReference type="InterPro" id="IPR029055">
    <property type="entry name" value="Ntn_hydrolases_N"/>
</dbReference>
<comment type="caution">
    <text evidence="2">The sequence shown here is derived from an EMBL/GenBank/DDBJ whole genome shotgun (WGS) entry which is preliminary data.</text>
</comment>
<dbReference type="Pfam" id="PF00733">
    <property type="entry name" value="Asn_synthase"/>
    <property type="match status" value="1"/>
</dbReference>
<dbReference type="InterPro" id="IPR001962">
    <property type="entry name" value="Asn_synthase"/>
</dbReference>
<organism evidence="2 3">
    <name type="scientific">Novosphingobium bradum</name>
    <dbReference type="NCBI Taxonomy" id="1737444"/>
    <lineage>
        <taxon>Bacteria</taxon>
        <taxon>Pseudomonadati</taxon>
        <taxon>Pseudomonadota</taxon>
        <taxon>Alphaproteobacteria</taxon>
        <taxon>Sphingomonadales</taxon>
        <taxon>Sphingomonadaceae</taxon>
        <taxon>Novosphingobium</taxon>
    </lineage>
</organism>
<keyword evidence="3" id="KW-1185">Reference proteome</keyword>
<evidence type="ECO:0000313" key="3">
    <source>
        <dbReference type="Proteomes" id="UP001595604"/>
    </source>
</evidence>
<gene>
    <name evidence="2" type="ORF">ACFOD9_12015</name>
</gene>
<dbReference type="Gene3D" id="3.40.50.620">
    <property type="entry name" value="HUPs"/>
    <property type="match status" value="1"/>
</dbReference>
<dbReference type="SUPFAM" id="SSF56235">
    <property type="entry name" value="N-terminal nucleophile aminohydrolases (Ntn hydrolases)"/>
    <property type="match status" value="1"/>
</dbReference>
<dbReference type="Proteomes" id="UP001595604">
    <property type="component" value="Unassembled WGS sequence"/>
</dbReference>
<evidence type="ECO:0000259" key="1">
    <source>
        <dbReference type="Pfam" id="PF00733"/>
    </source>
</evidence>
<protein>
    <submittedName>
        <fullName evidence="2">Asparagine synthase-related protein</fullName>
    </submittedName>
</protein>